<proteinExistence type="predicted"/>
<gene>
    <name evidence="2" type="ORF">PVAP13_7NG131900</name>
</gene>
<keyword evidence="3" id="KW-1185">Reference proteome</keyword>
<evidence type="ECO:0000313" key="2">
    <source>
        <dbReference type="EMBL" id="KAG2565665.1"/>
    </source>
</evidence>
<evidence type="ECO:0000313" key="3">
    <source>
        <dbReference type="Proteomes" id="UP000823388"/>
    </source>
</evidence>
<reference evidence="2" key="1">
    <citation type="submission" date="2020-05" db="EMBL/GenBank/DDBJ databases">
        <title>WGS assembly of Panicum virgatum.</title>
        <authorList>
            <person name="Lovell J.T."/>
            <person name="Jenkins J."/>
            <person name="Shu S."/>
            <person name="Juenger T.E."/>
            <person name="Schmutz J."/>
        </authorList>
    </citation>
    <scope>NUCLEOTIDE SEQUENCE</scope>
    <source>
        <strain evidence="2">AP13</strain>
    </source>
</reference>
<feature type="compositionally biased region" description="Low complexity" evidence="1">
    <location>
        <begin position="124"/>
        <end position="138"/>
    </location>
</feature>
<accession>A0A8T0PX35</accession>
<feature type="compositionally biased region" description="Basic residues" evidence="1">
    <location>
        <begin position="233"/>
        <end position="242"/>
    </location>
</feature>
<feature type="compositionally biased region" description="Low complexity" evidence="1">
    <location>
        <begin position="49"/>
        <end position="58"/>
    </location>
</feature>
<dbReference type="EMBL" id="CM029050">
    <property type="protein sequence ID" value="KAG2565665.1"/>
    <property type="molecule type" value="Genomic_DNA"/>
</dbReference>
<comment type="caution">
    <text evidence="2">The sequence shown here is derived from an EMBL/GenBank/DDBJ whole genome shotgun (WGS) entry which is preliminary data.</text>
</comment>
<sequence>MPPQDTLTKGHAAASDAAAVHGQPPTPVAPAVMHDSGKERKRRKHEDAAGAGVAATAAWSSEIDVAADGGADTRRQNRRPRAPASERTESSPGKHGHGATIVIGGRHRHQAGAAGSSSTGGGSSYSASAHAATASSSSPRLLREPPDASPSPRQYNTAKPHAARSVAAAGGVPARASSRSESLPVTARPNGVVIGGKPRHHQAAAVGSSGGGGAHADQGAASSRLIREPAAAPHHHVPKPPKARGAPSSSAASASAAQREPGDPELCYRLGIEAAMMMGKDALQDEVNAFAGVKGQAHQRRRRQQQQQAAAEAVETKKFSFWLTDEERDADVAAVYEKLEKARRAAAGNAKWSQR</sequence>
<protein>
    <submittedName>
        <fullName evidence="2">Uncharacterized protein</fullName>
    </submittedName>
</protein>
<feature type="compositionally biased region" description="Low complexity" evidence="1">
    <location>
        <begin position="248"/>
        <end position="257"/>
    </location>
</feature>
<dbReference type="AlphaFoldDB" id="A0A8T0PX35"/>
<feature type="region of interest" description="Disordered" evidence="1">
    <location>
        <begin position="1"/>
        <end position="263"/>
    </location>
</feature>
<name>A0A8T0PX35_PANVG</name>
<dbReference type="Proteomes" id="UP000823388">
    <property type="component" value="Chromosome 7N"/>
</dbReference>
<evidence type="ECO:0000256" key="1">
    <source>
        <dbReference type="SAM" id="MobiDB-lite"/>
    </source>
</evidence>
<feature type="region of interest" description="Disordered" evidence="1">
    <location>
        <begin position="295"/>
        <end position="314"/>
    </location>
</feature>
<organism evidence="2 3">
    <name type="scientific">Panicum virgatum</name>
    <name type="common">Blackwell switchgrass</name>
    <dbReference type="NCBI Taxonomy" id="38727"/>
    <lineage>
        <taxon>Eukaryota</taxon>
        <taxon>Viridiplantae</taxon>
        <taxon>Streptophyta</taxon>
        <taxon>Embryophyta</taxon>
        <taxon>Tracheophyta</taxon>
        <taxon>Spermatophyta</taxon>
        <taxon>Magnoliopsida</taxon>
        <taxon>Liliopsida</taxon>
        <taxon>Poales</taxon>
        <taxon>Poaceae</taxon>
        <taxon>PACMAD clade</taxon>
        <taxon>Panicoideae</taxon>
        <taxon>Panicodae</taxon>
        <taxon>Paniceae</taxon>
        <taxon>Panicinae</taxon>
        <taxon>Panicum</taxon>
        <taxon>Panicum sect. Hiantes</taxon>
    </lineage>
</organism>